<dbReference type="InterPro" id="IPR051398">
    <property type="entry name" value="Polysacch_Deacetylase"/>
</dbReference>
<evidence type="ECO:0000256" key="2">
    <source>
        <dbReference type="ARBA" id="ARBA00022729"/>
    </source>
</evidence>
<feature type="domain" description="NodB homology" evidence="3">
    <location>
        <begin position="74"/>
        <end position="269"/>
    </location>
</feature>
<keyword evidence="5" id="KW-1185">Reference proteome</keyword>
<proteinExistence type="predicted"/>
<dbReference type="PANTHER" id="PTHR34216:SF3">
    <property type="entry name" value="POLY-BETA-1,6-N-ACETYL-D-GLUCOSAMINE N-DEACETYLASE"/>
    <property type="match status" value="1"/>
</dbReference>
<comment type="caution">
    <text evidence="4">The sequence shown here is derived from an EMBL/GenBank/DDBJ whole genome shotgun (WGS) entry which is preliminary data.</text>
</comment>
<dbReference type="SUPFAM" id="SSF88713">
    <property type="entry name" value="Glycoside hydrolase/deacetylase"/>
    <property type="match status" value="1"/>
</dbReference>
<dbReference type="Gene3D" id="3.20.20.370">
    <property type="entry name" value="Glycoside hydrolase/deacetylase"/>
    <property type="match status" value="1"/>
</dbReference>
<evidence type="ECO:0000256" key="1">
    <source>
        <dbReference type="ARBA" id="ARBA00004613"/>
    </source>
</evidence>
<dbReference type="InterPro" id="IPR002509">
    <property type="entry name" value="NODB_dom"/>
</dbReference>
<evidence type="ECO:0000313" key="4">
    <source>
        <dbReference type="EMBL" id="NMG76010.1"/>
    </source>
</evidence>
<dbReference type="PROSITE" id="PS51677">
    <property type="entry name" value="NODB"/>
    <property type="match status" value="1"/>
</dbReference>
<reference evidence="4 5" key="1">
    <citation type="submission" date="2019-12" db="EMBL/GenBank/DDBJ databases">
        <title>Comparative genomics gives insights into the taxonomy of the Azoarcus-Aromatoleum group and reveals separate origins of nif in the plant-associated Azoarcus and non-plant-associated Aromatoleum sub-groups.</title>
        <authorList>
            <person name="Lafos M."/>
            <person name="Maluk M."/>
            <person name="Batista M."/>
            <person name="Junghare M."/>
            <person name="Carmona M."/>
            <person name="Faoro H."/>
            <person name="Cruz L.M."/>
            <person name="Battistoni F."/>
            <person name="De Souza E."/>
            <person name="Pedrosa F."/>
            <person name="Chen W.-M."/>
            <person name="Poole P.S."/>
            <person name="Dixon R.A."/>
            <person name="James E.K."/>
        </authorList>
    </citation>
    <scope>NUCLEOTIDE SEQUENCE [LARGE SCALE GENOMIC DNA]</scope>
    <source>
        <strain evidence="4 5">22Lin</strain>
    </source>
</reference>
<organism evidence="4 5">
    <name type="scientific">Aromatoleum diolicum</name>
    <dbReference type="NCBI Taxonomy" id="75796"/>
    <lineage>
        <taxon>Bacteria</taxon>
        <taxon>Pseudomonadati</taxon>
        <taxon>Pseudomonadota</taxon>
        <taxon>Betaproteobacteria</taxon>
        <taxon>Rhodocyclales</taxon>
        <taxon>Rhodocyclaceae</taxon>
        <taxon>Aromatoleum</taxon>
    </lineage>
</organism>
<gene>
    <name evidence="4" type="ORF">GPA25_14675</name>
</gene>
<evidence type="ECO:0000259" key="3">
    <source>
        <dbReference type="PROSITE" id="PS51677"/>
    </source>
</evidence>
<comment type="subcellular location">
    <subcellularLocation>
        <location evidence="1">Secreted</location>
    </subcellularLocation>
</comment>
<dbReference type="InterPro" id="IPR011330">
    <property type="entry name" value="Glyco_hydro/deAcase_b/a-brl"/>
</dbReference>
<evidence type="ECO:0000313" key="5">
    <source>
        <dbReference type="Proteomes" id="UP000648984"/>
    </source>
</evidence>
<keyword evidence="2" id="KW-0732">Signal</keyword>
<dbReference type="Proteomes" id="UP000648984">
    <property type="component" value="Unassembled WGS sequence"/>
</dbReference>
<dbReference type="RefSeq" id="WP_169261157.1">
    <property type="nucleotide sequence ID" value="NZ_WTVQ01000024.1"/>
</dbReference>
<dbReference type="EMBL" id="WTVQ01000024">
    <property type="protein sequence ID" value="NMG76010.1"/>
    <property type="molecule type" value="Genomic_DNA"/>
</dbReference>
<sequence length="269" mass="30115">MTDPLSRYLARAAGIHGPVMLMYHAITDGGGTPEWPWAVSLGRLRAQLDYLADEGWATPTVSELLAAPGRWPRRTAAITFDDGYADNLAACEELQKRDMRATWFIVSGSIGQAPDWPATDRPEGRLLDCVELREMTAAGMEIGSHTVNHVRLTEVDDDRRRFELEYSRRQIEDALGSQVRSFAYPYGAWDDTCVSAVRAAGYQAACTTRTGWALRDGNPYLLRRLTVFNSDTVGSLMRKLCFGSNDVSWPSITHQTLRRALTRLHHSPR</sequence>
<protein>
    <submittedName>
        <fullName evidence="4">Polysaccharide deacetylase family protein</fullName>
    </submittedName>
</protein>
<dbReference type="CDD" id="cd10918">
    <property type="entry name" value="CE4_NodB_like_5s_6s"/>
    <property type="match status" value="1"/>
</dbReference>
<dbReference type="PANTHER" id="PTHR34216">
    <property type="match status" value="1"/>
</dbReference>
<dbReference type="Pfam" id="PF01522">
    <property type="entry name" value="Polysacc_deac_1"/>
    <property type="match status" value="1"/>
</dbReference>
<accession>A0ABX1QEU0</accession>
<name>A0ABX1QEU0_9RHOO</name>